<feature type="transmembrane region" description="Helical" evidence="7">
    <location>
        <begin position="91"/>
        <end position="114"/>
    </location>
</feature>
<organism evidence="9 10">
    <name type="scientific">Limosilactobacillus equigenerosi DSM 18793 = JCM 14505</name>
    <dbReference type="NCBI Taxonomy" id="1423742"/>
    <lineage>
        <taxon>Bacteria</taxon>
        <taxon>Bacillati</taxon>
        <taxon>Bacillota</taxon>
        <taxon>Bacilli</taxon>
        <taxon>Lactobacillales</taxon>
        <taxon>Lactobacillaceae</taxon>
        <taxon>Limosilactobacillus</taxon>
    </lineage>
</organism>
<keyword evidence="10" id="KW-1185">Reference proteome</keyword>
<comment type="caution">
    <text evidence="9">The sequence shown here is derived from an EMBL/GenBank/DDBJ whole genome shotgun (WGS) entry which is preliminary data.</text>
</comment>
<accession>A0A0R1UNI4</accession>
<feature type="domain" description="Type II secretion system protein GspF" evidence="8">
    <location>
        <begin position="1"/>
        <end position="115"/>
    </location>
</feature>
<reference evidence="9 10" key="1">
    <citation type="journal article" date="2015" name="Genome Announc.">
        <title>Expanding the biotechnology potential of lactobacilli through comparative genomics of 213 strains and associated genera.</title>
        <authorList>
            <person name="Sun Z."/>
            <person name="Harris H.M."/>
            <person name="McCann A."/>
            <person name="Guo C."/>
            <person name="Argimon S."/>
            <person name="Zhang W."/>
            <person name="Yang X."/>
            <person name="Jeffery I.B."/>
            <person name="Cooney J.C."/>
            <person name="Kagawa T.F."/>
            <person name="Liu W."/>
            <person name="Song Y."/>
            <person name="Salvetti E."/>
            <person name="Wrobel A."/>
            <person name="Rasinkangas P."/>
            <person name="Parkhill J."/>
            <person name="Rea M.C."/>
            <person name="O'Sullivan O."/>
            <person name="Ritari J."/>
            <person name="Douillard F.P."/>
            <person name="Paul Ross R."/>
            <person name="Yang R."/>
            <person name="Briner A.E."/>
            <person name="Felis G.E."/>
            <person name="de Vos W.M."/>
            <person name="Barrangou R."/>
            <person name="Klaenhammer T.R."/>
            <person name="Caufield P.W."/>
            <person name="Cui Y."/>
            <person name="Zhang H."/>
            <person name="O'Toole P.W."/>
        </authorList>
    </citation>
    <scope>NUCLEOTIDE SEQUENCE [LARGE SCALE GENOMIC DNA]</scope>
    <source>
        <strain evidence="9 10">DSM 18793</strain>
    </source>
</reference>
<evidence type="ECO:0000256" key="7">
    <source>
        <dbReference type="SAM" id="Phobius"/>
    </source>
</evidence>
<keyword evidence="4 7" id="KW-0812">Transmembrane</keyword>
<evidence type="ECO:0000259" key="8">
    <source>
        <dbReference type="Pfam" id="PF00482"/>
    </source>
</evidence>
<keyword evidence="3" id="KW-1003">Cell membrane</keyword>
<dbReference type="EMBL" id="AZGC01000029">
    <property type="protein sequence ID" value="KRL94790.1"/>
    <property type="molecule type" value="Genomic_DNA"/>
</dbReference>
<feature type="domain" description="Type II secretion system protein GspF" evidence="8">
    <location>
        <begin position="187"/>
        <end position="307"/>
    </location>
</feature>
<dbReference type="AlphaFoldDB" id="A0A0R1UNI4"/>
<dbReference type="InterPro" id="IPR042094">
    <property type="entry name" value="T2SS_GspF_sf"/>
</dbReference>
<evidence type="ECO:0000313" key="10">
    <source>
        <dbReference type="Proteomes" id="UP000051084"/>
    </source>
</evidence>
<dbReference type="PANTHER" id="PTHR30012">
    <property type="entry name" value="GENERAL SECRETION PATHWAY PROTEIN"/>
    <property type="match status" value="1"/>
</dbReference>
<dbReference type="Pfam" id="PF00482">
    <property type="entry name" value="T2SSF"/>
    <property type="match status" value="2"/>
</dbReference>
<dbReference type="STRING" id="417373.GCA_001570685_01502"/>
<dbReference type="Proteomes" id="UP000051084">
    <property type="component" value="Unassembled WGS sequence"/>
</dbReference>
<dbReference type="PANTHER" id="PTHR30012:SF0">
    <property type="entry name" value="TYPE II SECRETION SYSTEM PROTEIN F-RELATED"/>
    <property type="match status" value="1"/>
</dbReference>
<proteinExistence type="inferred from homology"/>
<comment type="subcellular location">
    <subcellularLocation>
        <location evidence="1">Cell membrane</location>
        <topology evidence="1">Multi-pass membrane protein</topology>
    </subcellularLocation>
</comment>
<dbReference type="InterPro" id="IPR018076">
    <property type="entry name" value="T2SS_GspF_dom"/>
</dbReference>
<evidence type="ECO:0000256" key="1">
    <source>
        <dbReference type="ARBA" id="ARBA00004651"/>
    </source>
</evidence>
<gene>
    <name evidence="9" type="ORF">FC21_GL001256</name>
</gene>
<evidence type="ECO:0000256" key="5">
    <source>
        <dbReference type="ARBA" id="ARBA00022989"/>
    </source>
</evidence>
<dbReference type="GO" id="GO:0005886">
    <property type="term" value="C:plasma membrane"/>
    <property type="evidence" value="ECO:0007669"/>
    <property type="project" value="UniProtKB-SubCell"/>
</dbReference>
<feature type="transmembrane region" description="Helical" evidence="7">
    <location>
        <begin position="288"/>
        <end position="309"/>
    </location>
</feature>
<evidence type="ECO:0000256" key="6">
    <source>
        <dbReference type="ARBA" id="ARBA00023136"/>
    </source>
</evidence>
<protein>
    <submittedName>
        <fullName evidence="9">Competence protein</fullName>
    </submittedName>
</protein>
<sequence>MGDALANGMSLQQALQFTERFFPELAMIWTGVATELATGQSLATALKPWIRIDLYYQLQLAESHGSLHQTIHQVGQYLTQQVRQQRKLRGLLQYPLLLLVMLGGFGIVMGRMIWPQIQSLQVTTPPSWPQIISVQGLITTASAGGTIIVIQGIRYYRMTRLQRINWLCRQPLIGRYLRLYWQYYLVSNLAMMLSQGMSWQEMTRLAQQYHPESILHQTFATLESQVAQGQSLAQVIERSGYLPNELAAFLGRGLTVGALGHELEVYGQVLFRQFLTRTEQLLELVQPILFIVVAIMIGGMYLSLLLPLYHSLQAVN</sequence>
<evidence type="ECO:0000313" key="9">
    <source>
        <dbReference type="EMBL" id="KRL94790.1"/>
    </source>
</evidence>
<keyword evidence="6 7" id="KW-0472">Membrane</keyword>
<feature type="transmembrane region" description="Helical" evidence="7">
    <location>
        <begin position="134"/>
        <end position="156"/>
    </location>
</feature>
<dbReference type="PATRIC" id="fig|1423742.4.peg.1302"/>
<evidence type="ECO:0000256" key="4">
    <source>
        <dbReference type="ARBA" id="ARBA00022692"/>
    </source>
</evidence>
<evidence type="ECO:0000256" key="3">
    <source>
        <dbReference type="ARBA" id="ARBA00022475"/>
    </source>
</evidence>
<comment type="similarity">
    <text evidence="2">Belongs to the GSP F family.</text>
</comment>
<name>A0A0R1UNI4_9LACO</name>
<dbReference type="Gene3D" id="1.20.81.30">
    <property type="entry name" value="Type II secretion system (T2SS), domain F"/>
    <property type="match status" value="2"/>
</dbReference>
<evidence type="ECO:0000256" key="2">
    <source>
        <dbReference type="ARBA" id="ARBA00005745"/>
    </source>
</evidence>
<dbReference type="InterPro" id="IPR003004">
    <property type="entry name" value="GspF/PilC"/>
</dbReference>
<keyword evidence="5 7" id="KW-1133">Transmembrane helix</keyword>